<evidence type="ECO:0000256" key="1">
    <source>
        <dbReference type="ARBA" id="ARBA00004651"/>
    </source>
</evidence>
<dbReference type="PANTHER" id="PTHR30465">
    <property type="entry name" value="INNER MEMBRANE ABC TRANSPORTER"/>
    <property type="match status" value="1"/>
</dbReference>
<comment type="caution">
    <text evidence="9">The sequence shown here is derived from an EMBL/GenBank/DDBJ whole genome shotgun (WGS) entry which is preliminary data.</text>
</comment>
<keyword evidence="4 7" id="KW-0812">Transmembrane</keyword>
<feature type="non-terminal residue" evidence="9">
    <location>
        <position position="112"/>
    </location>
</feature>
<organism evidence="9">
    <name type="scientific">human gut metagenome</name>
    <dbReference type="NCBI Taxonomy" id="408170"/>
    <lineage>
        <taxon>unclassified sequences</taxon>
        <taxon>metagenomes</taxon>
        <taxon>organismal metagenomes</taxon>
    </lineage>
</organism>
<sequence length="112" mass="12539">MYSSVQLGVLPTTGWGSWQNVVLPTVVLSFGTIATYARYVKSNMLDVMNQDYILTAEAKGVSRFNVIRKHVMKNAFLPCMTLLVGQISGIFTGSFVVEKYLEYQDLDFITSI</sequence>
<dbReference type="AlphaFoldDB" id="K1TBN2"/>
<protein>
    <submittedName>
        <fullName evidence="9">Oligopeptide/dipeptide ABC transporter, permease protein</fullName>
    </submittedName>
</protein>
<evidence type="ECO:0000256" key="5">
    <source>
        <dbReference type="ARBA" id="ARBA00022989"/>
    </source>
</evidence>
<evidence type="ECO:0000256" key="6">
    <source>
        <dbReference type="ARBA" id="ARBA00023136"/>
    </source>
</evidence>
<feature type="transmembrane region" description="Helical" evidence="7">
    <location>
        <begin position="20"/>
        <end position="40"/>
    </location>
</feature>
<comment type="subcellular location">
    <subcellularLocation>
        <location evidence="1">Cell membrane</location>
        <topology evidence="1">Multi-pass membrane protein</topology>
    </subcellularLocation>
</comment>
<evidence type="ECO:0000256" key="4">
    <source>
        <dbReference type="ARBA" id="ARBA00022692"/>
    </source>
</evidence>
<gene>
    <name evidence="9" type="ORF">LEA_07736</name>
</gene>
<dbReference type="GO" id="GO:0055085">
    <property type="term" value="P:transmembrane transport"/>
    <property type="evidence" value="ECO:0007669"/>
    <property type="project" value="InterPro"/>
</dbReference>
<proteinExistence type="predicted"/>
<evidence type="ECO:0000256" key="2">
    <source>
        <dbReference type="ARBA" id="ARBA00022448"/>
    </source>
</evidence>
<name>K1TBN2_9ZZZZ</name>
<evidence type="ECO:0000256" key="3">
    <source>
        <dbReference type="ARBA" id="ARBA00022475"/>
    </source>
</evidence>
<evidence type="ECO:0000313" key="9">
    <source>
        <dbReference type="EMBL" id="EKC70527.1"/>
    </source>
</evidence>
<dbReference type="PANTHER" id="PTHR30465:SF74">
    <property type="entry name" value="OLIGOPEPTIDE TRANSPORT SYSTEM PERMEASE PROTEIN OPPB"/>
    <property type="match status" value="1"/>
</dbReference>
<reference evidence="9" key="1">
    <citation type="journal article" date="2013" name="Environ. Microbiol.">
        <title>Microbiota from the distal guts of lean and obese adolescents exhibit partial functional redundancy besides clear differences in community structure.</title>
        <authorList>
            <person name="Ferrer M."/>
            <person name="Ruiz A."/>
            <person name="Lanza F."/>
            <person name="Haange S.B."/>
            <person name="Oberbach A."/>
            <person name="Till H."/>
            <person name="Bargiela R."/>
            <person name="Campoy C."/>
            <person name="Segura M.T."/>
            <person name="Richter M."/>
            <person name="von Bergen M."/>
            <person name="Seifert J."/>
            <person name="Suarez A."/>
        </authorList>
    </citation>
    <scope>NUCLEOTIDE SEQUENCE</scope>
</reference>
<keyword evidence="6 7" id="KW-0472">Membrane</keyword>
<keyword evidence="3" id="KW-1003">Cell membrane</keyword>
<dbReference type="Gene3D" id="1.10.3720.10">
    <property type="entry name" value="MetI-like"/>
    <property type="match status" value="1"/>
</dbReference>
<evidence type="ECO:0000259" key="8">
    <source>
        <dbReference type="Pfam" id="PF00528"/>
    </source>
</evidence>
<dbReference type="EMBL" id="AJWY01005110">
    <property type="protein sequence ID" value="EKC70527.1"/>
    <property type="molecule type" value="Genomic_DNA"/>
</dbReference>
<evidence type="ECO:0000256" key="7">
    <source>
        <dbReference type="SAM" id="Phobius"/>
    </source>
</evidence>
<dbReference type="SUPFAM" id="SSF161098">
    <property type="entry name" value="MetI-like"/>
    <property type="match status" value="1"/>
</dbReference>
<dbReference type="CDD" id="cd06261">
    <property type="entry name" value="TM_PBP2"/>
    <property type="match status" value="1"/>
</dbReference>
<accession>K1TBN2</accession>
<feature type="domain" description="ABC transmembrane type-1" evidence="8">
    <location>
        <begin position="13"/>
        <end position="106"/>
    </location>
</feature>
<feature type="transmembrane region" description="Helical" evidence="7">
    <location>
        <begin position="75"/>
        <end position="97"/>
    </location>
</feature>
<dbReference type="InterPro" id="IPR035906">
    <property type="entry name" value="MetI-like_sf"/>
</dbReference>
<dbReference type="Pfam" id="PF00528">
    <property type="entry name" value="BPD_transp_1"/>
    <property type="match status" value="1"/>
</dbReference>
<keyword evidence="2" id="KW-0813">Transport</keyword>
<keyword evidence="5 7" id="KW-1133">Transmembrane helix</keyword>
<dbReference type="GO" id="GO:0005886">
    <property type="term" value="C:plasma membrane"/>
    <property type="evidence" value="ECO:0007669"/>
    <property type="project" value="UniProtKB-SubCell"/>
</dbReference>
<dbReference type="InterPro" id="IPR000515">
    <property type="entry name" value="MetI-like"/>
</dbReference>